<evidence type="ECO:0000256" key="4">
    <source>
        <dbReference type="ARBA" id="ARBA00022475"/>
    </source>
</evidence>
<keyword evidence="6 8" id="KW-1133">Transmembrane helix</keyword>
<feature type="transmembrane region" description="Helical" evidence="9">
    <location>
        <begin position="206"/>
        <end position="226"/>
    </location>
</feature>
<dbReference type="InterPro" id="IPR045018">
    <property type="entry name" value="Azg-like"/>
</dbReference>
<evidence type="ECO:0000256" key="8">
    <source>
        <dbReference type="PIRNR" id="PIRNR005353"/>
    </source>
</evidence>
<keyword evidence="11" id="KW-1185">Reference proteome</keyword>
<evidence type="ECO:0000313" key="10">
    <source>
        <dbReference type="EMBL" id="OZG56493.1"/>
    </source>
</evidence>
<dbReference type="AlphaFoldDB" id="A0A261FBY8"/>
<evidence type="ECO:0000256" key="1">
    <source>
        <dbReference type="ARBA" id="ARBA00004651"/>
    </source>
</evidence>
<sequence>MEKLFKLKESGTNVSTEIVAGLTTFFAMSYIIAVNPGTLSASGMPWGAVFIATIISAVVGTLIMALVANVPYAQAPGMGLNAFFTFTVVKGLGFSWQQTLSMVFICGLINILITVTKVRKWLIKSIPPMMQAAIGGGIGLFIAYVGILDIGLVKFTKSDNGAGAVPGLAIFNNKALLLFLIGLALVMILQVFPFKGALQILNRGAFLWAIIITSLIGIPLGVTTMAKSISIVDAFQQLPQTFLVIFTDKGLPSLFTNPSKLPLILVTILAFSLSDIFDTIGTFVGTGRRAGIFSQEDEYALENGSGFSSKMDKALFADSTATSIGALFGTSNTTTYVESAAGIAAGGRTGLTSLVVAICFALSTLFAPLVSAIPTAATASVLIIVGCMMMSDFADIDWKDLTQAIPAFFAAAFMAFSYSISYGIAAGFISYCIVKVAKKEAKDVHVIVWIVSALFILDFVLQAVVA</sequence>
<dbReference type="EMBL" id="MWWU01000002">
    <property type="protein sequence ID" value="OZG56493.1"/>
    <property type="molecule type" value="Genomic_DNA"/>
</dbReference>
<dbReference type="InterPro" id="IPR006043">
    <property type="entry name" value="NCS2"/>
</dbReference>
<reference evidence="10 11" key="1">
    <citation type="journal article" date="2017" name="BMC Genomics">
        <title>Comparative genomic and phylogenomic analyses of the Bifidobacteriaceae family.</title>
        <authorList>
            <person name="Lugli G.A."/>
            <person name="Milani C."/>
            <person name="Turroni F."/>
            <person name="Duranti S."/>
            <person name="Mancabelli L."/>
            <person name="Mangifesta M."/>
            <person name="Ferrario C."/>
            <person name="Modesto M."/>
            <person name="Mattarelli P."/>
            <person name="Jiri K."/>
            <person name="van Sinderen D."/>
            <person name="Ventura M."/>
        </authorList>
    </citation>
    <scope>NUCLEOTIDE SEQUENCE [LARGE SCALE GENOMIC DNA]</scope>
    <source>
        <strain evidence="10 11">LMG 21773</strain>
    </source>
</reference>
<feature type="transmembrane region" description="Helical" evidence="9">
    <location>
        <begin position="12"/>
        <end position="33"/>
    </location>
</feature>
<evidence type="ECO:0000256" key="7">
    <source>
        <dbReference type="ARBA" id="ARBA00023136"/>
    </source>
</evidence>
<dbReference type="RefSeq" id="WP_094690007.1">
    <property type="nucleotide sequence ID" value="NZ_JACBYZ010000001.1"/>
</dbReference>
<dbReference type="Pfam" id="PF00860">
    <property type="entry name" value="Xan_ur_permease"/>
    <property type="match status" value="1"/>
</dbReference>
<keyword evidence="5 8" id="KW-0812">Transmembrane</keyword>
<feature type="transmembrane region" description="Helical" evidence="9">
    <location>
        <begin position="446"/>
        <end position="465"/>
    </location>
</feature>
<gene>
    <name evidence="10" type="ORF">AEAE_0981</name>
</gene>
<evidence type="ECO:0000256" key="3">
    <source>
        <dbReference type="ARBA" id="ARBA00022448"/>
    </source>
</evidence>
<keyword evidence="7 8" id="KW-0472">Membrane</keyword>
<evidence type="ECO:0000256" key="6">
    <source>
        <dbReference type="ARBA" id="ARBA00022989"/>
    </source>
</evidence>
<evidence type="ECO:0000313" key="11">
    <source>
        <dbReference type="Proteomes" id="UP000228976"/>
    </source>
</evidence>
<proteinExistence type="inferred from homology"/>
<dbReference type="GO" id="GO:0005345">
    <property type="term" value="F:purine nucleobase transmembrane transporter activity"/>
    <property type="evidence" value="ECO:0007669"/>
    <property type="project" value="TreeGrafter"/>
</dbReference>
<feature type="transmembrane region" description="Helical" evidence="9">
    <location>
        <begin position="354"/>
        <end position="385"/>
    </location>
</feature>
<feature type="transmembrane region" description="Helical" evidence="9">
    <location>
        <begin position="102"/>
        <end position="122"/>
    </location>
</feature>
<organism evidence="10 11">
    <name type="scientific">Aeriscardovia aeriphila</name>
    <dbReference type="NCBI Taxonomy" id="218139"/>
    <lineage>
        <taxon>Bacteria</taxon>
        <taxon>Bacillati</taxon>
        <taxon>Actinomycetota</taxon>
        <taxon>Actinomycetes</taxon>
        <taxon>Bifidobacteriales</taxon>
        <taxon>Bifidobacteriaceae</taxon>
        <taxon>Aeriscardovia</taxon>
    </lineage>
</organism>
<dbReference type="OrthoDB" id="9808458at2"/>
<evidence type="ECO:0000256" key="9">
    <source>
        <dbReference type="SAM" id="Phobius"/>
    </source>
</evidence>
<name>A0A261FBY8_9BIFI</name>
<feature type="transmembrane region" description="Helical" evidence="9">
    <location>
        <begin position="175"/>
        <end position="194"/>
    </location>
</feature>
<dbReference type="InterPro" id="IPR026033">
    <property type="entry name" value="Azg-like_bact_archaea"/>
</dbReference>
<evidence type="ECO:0000256" key="5">
    <source>
        <dbReference type="ARBA" id="ARBA00022692"/>
    </source>
</evidence>
<comment type="similarity">
    <text evidence="2 8">Belongs to the nucleobase:cation symporter-2 (NCS2) (TC 2.A.40) family. Azg-like subfamily.</text>
</comment>
<feature type="transmembrane region" description="Helical" evidence="9">
    <location>
        <begin position="134"/>
        <end position="155"/>
    </location>
</feature>
<feature type="transmembrane region" description="Helical" evidence="9">
    <location>
        <begin position="261"/>
        <end position="284"/>
    </location>
</feature>
<dbReference type="PANTHER" id="PTHR43337">
    <property type="entry name" value="XANTHINE/URACIL PERMEASE C887.17-RELATED"/>
    <property type="match status" value="1"/>
</dbReference>
<feature type="transmembrane region" description="Helical" evidence="9">
    <location>
        <begin position="45"/>
        <end position="67"/>
    </location>
</feature>
<evidence type="ECO:0000256" key="2">
    <source>
        <dbReference type="ARBA" id="ARBA00005697"/>
    </source>
</evidence>
<comment type="caution">
    <text evidence="10">The sequence shown here is derived from an EMBL/GenBank/DDBJ whole genome shotgun (WGS) entry which is preliminary data.</text>
</comment>
<dbReference type="Proteomes" id="UP000228976">
    <property type="component" value="Unassembled WGS sequence"/>
</dbReference>
<dbReference type="GO" id="GO:0005886">
    <property type="term" value="C:plasma membrane"/>
    <property type="evidence" value="ECO:0007669"/>
    <property type="project" value="UniProtKB-SubCell"/>
</dbReference>
<dbReference type="PIRSF" id="PIRSF005353">
    <property type="entry name" value="PbuG"/>
    <property type="match status" value="1"/>
</dbReference>
<comment type="subcellular location">
    <subcellularLocation>
        <location evidence="1 8">Cell membrane</location>
        <topology evidence="1 8">Multi-pass membrane protein</topology>
    </subcellularLocation>
</comment>
<feature type="transmembrane region" description="Helical" evidence="9">
    <location>
        <begin position="405"/>
        <end position="434"/>
    </location>
</feature>
<protein>
    <submittedName>
        <fullName evidence="10">Guanine permease</fullName>
    </submittedName>
</protein>
<keyword evidence="3 8" id="KW-0813">Transport</keyword>
<keyword evidence="4 8" id="KW-1003">Cell membrane</keyword>
<accession>A0A261FBY8</accession>
<dbReference type="PANTHER" id="PTHR43337:SF1">
    <property type="entry name" value="XANTHINE_URACIL PERMEASE C887.17-RELATED"/>
    <property type="match status" value="1"/>
</dbReference>